<evidence type="ECO:0000313" key="8">
    <source>
        <dbReference type="Proteomes" id="UP000199759"/>
    </source>
</evidence>
<feature type="transmembrane region" description="Helical" evidence="6">
    <location>
        <begin position="214"/>
        <end position="232"/>
    </location>
</feature>
<dbReference type="EMBL" id="FNHG01000004">
    <property type="protein sequence ID" value="SDM01410.1"/>
    <property type="molecule type" value="Genomic_DNA"/>
</dbReference>
<keyword evidence="5 6" id="KW-0472">Membrane</keyword>
<feature type="transmembrane region" description="Helical" evidence="6">
    <location>
        <begin position="252"/>
        <end position="271"/>
    </location>
</feature>
<dbReference type="InterPro" id="IPR018385">
    <property type="entry name" value="C4_dicarb_anaerob_car-like"/>
</dbReference>
<feature type="transmembrane region" description="Helical" evidence="6">
    <location>
        <begin position="316"/>
        <end position="333"/>
    </location>
</feature>
<evidence type="ECO:0000256" key="1">
    <source>
        <dbReference type="ARBA" id="ARBA00004651"/>
    </source>
</evidence>
<keyword evidence="3 6" id="KW-0812">Transmembrane</keyword>
<dbReference type="PANTHER" id="PTHR43652:SF2">
    <property type="entry name" value="BASIC AMINO ACID ANTIPORTER YFCC-RELATED"/>
    <property type="match status" value="1"/>
</dbReference>
<dbReference type="GO" id="GO:0005886">
    <property type="term" value="C:plasma membrane"/>
    <property type="evidence" value="ECO:0007669"/>
    <property type="project" value="UniProtKB-SubCell"/>
</dbReference>
<feature type="transmembrane region" description="Helical" evidence="6">
    <location>
        <begin position="439"/>
        <end position="461"/>
    </location>
</feature>
<feature type="transmembrane region" description="Helical" evidence="6">
    <location>
        <begin position="90"/>
        <end position="107"/>
    </location>
</feature>
<keyword evidence="4 6" id="KW-1133">Transmembrane helix</keyword>
<keyword evidence="2" id="KW-1003">Cell membrane</keyword>
<keyword evidence="8" id="KW-1185">Reference proteome</keyword>
<accession>A0A1G9PRK9</accession>
<protein>
    <submittedName>
        <fullName evidence="7">Uncharacterized membrane protein YfcC, ion transporter superfamily</fullName>
    </submittedName>
</protein>
<evidence type="ECO:0000256" key="5">
    <source>
        <dbReference type="ARBA" id="ARBA00023136"/>
    </source>
</evidence>
<dbReference type="RefSeq" id="WP_233342321.1">
    <property type="nucleotide sequence ID" value="NZ_FNHG01000004.1"/>
</dbReference>
<evidence type="ECO:0000313" key="7">
    <source>
        <dbReference type="EMBL" id="SDM01410.1"/>
    </source>
</evidence>
<feature type="transmembrane region" description="Helical" evidence="6">
    <location>
        <begin position="128"/>
        <end position="148"/>
    </location>
</feature>
<feature type="transmembrane region" description="Helical" evidence="6">
    <location>
        <begin position="402"/>
        <end position="427"/>
    </location>
</feature>
<dbReference type="Pfam" id="PF03606">
    <property type="entry name" value="DcuC"/>
    <property type="match status" value="1"/>
</dbReference>
<dbReference type="STRING" id="144026.SAMN04488568_1043"/>
<evidence type="ECO:0000256" key="6">
    <source>
        <dbReference type="SAM" id="Phobius"/>
    </source>
</evidence>
<evidence type="ECO:0000256" key="3">
    <source>
        <dbReference type="ARBA" id="ARBA00022692"/>
    </source>
</evidence>
<organism evidence="7 8">
    <name type="scientific">Maricaulis salignorans</name>
    <dbReference type="NCBI Taxonomy" id="144026"/>
    <lineage>
        <taxon>Bacteria</taxon>
        <taxon>Pseudomonadati</taxon>
        <taxon>Pseudomonadota</taxon>
        <taxon>Alphaproteobacteria</taxon>
        <taxon>Maricaulales</taxon>
        <taxon>Maricaulaceae</taxon>
        <taxon>Maricaulis</taxon>
    </lineage>
</organism>
<dbReference type="PANTHER" id="PTHR43652">
    <property type="entry name" value="BASIC AMINO ACID ANTIPORTER YFCC-RELATED"/>
    <property type="match status" value="1"/>
</dbReference>
<proteinExistence type="predicted"/>
<gene>
    <name evidence="7" type="ORF">SAMN04488568_1043</name>
</gene>
<feature type="transmembrane region" description="Helical" evidence="6">
    <location>
        <begin position="12"/>
        <end position="32"/>
    </location>
</feature>
<sequence length="463" mass="48413">MTSTAKPARPMNPVIILLGILLLATLMTWLVGSGSYERSGRLIVPDSYAPMAKDWSLTGVFVPVDAREGMATPVSLTETVRAIPEGLQRAANLIFMVLIIGGLFGILDRAGVVENGINRLLHAVKGNVMVLVAALMTIFSAGSAFLGLASEYLIVIPVMTALALRIGLSPIIGFAIVTIAVKVGYLASVTNPIPLTIAQPLVGVPIFSGAGLRLAFYAVFLAAGIGFLLYRVRGMTDGRAITVSDHPVPDMTWREGAMLAILVAGIGIILTGSTRWEWSHHELSACYIAMSLGLAAASGLSPNDSADAFISGMKKVLLASALIGVAMAVTVVLEDGRILDTIVHALNGAVGEHGAYVTALSMFGSQLLLDFLIPSTSGQAAVTMPILAPLAQLADVGPQTTVIAFLFGNGITNMLTPTSGTLLAYLAAGRIDWLDWAKFIAPLWAGFIVIASILLAIAVWLGA</sequence>
<feature type="transmembrane region" description="Helical" evidence="6">
    <location>
        <begin position="154"/>
        <end position="181"/>
    </location>
</feature>
<dbReference type="AlphaFoldDB" id="A0A1G9PRK9"/>
<evidence type="ECO:0000256" key="4">
    <source>
        <dbReference type="ARBA" id="ARBA00022989"/>
    </source>
</evidence>
<dbReference type="Proteomes" id="UP000199759">
    <property type="component" value="Unassembled WGS sequence"/>
</dbReference>
<name>A0A1G9PRK9_9PROT</name>
<reference evidence="7 8" key="1">
    <citation type="submission" date="2016-10" db="EMBL/GenBank/DDBJ databases">
        <authorList>
            <person name="de Groot N.N."/>
        </authorList>
    </citation>
    <scope>NUCLEOTIDE SEQUENCE [LARGE SCALE GENOMIC DNA]</scope>
    <source>
        <strain evidence="7 8">DSM 16077</strain>
    </source>
</reference>
<dbReference type="InterPro" id="IPR051679">
    <property type="entry name" value="DASS-Related_Transporters"/>
</dbReference>
<evidence type="ECO:0000256" key="2">
    <source>
        <dbReference type="ARBA" id="ARBA00022475"/>
    </source>
</evidence>
<comment type="subcellular location">
    <subcellularLocation>
        <location evidence="1">Cell membrane</location>
        <topology evidence="1">Multi-pass membrane protein</topology>
    </subcellularLocation>
</comment>